<evidence type="ECO:0000313" key="3">
    <source>
        <dbReference type="Proteomes" id="UP000265520"/>
    </source>
</evidence>
<evidence type="ECO:0000313" key="2">
    <source>
        <dbReference type="EMBL" id="MCH81331.1"/>
    </source>
</evidence>
<reference evidence="2 3" key="1">
    <citation type="journal article" date="2018" name="Front. Plant Sci.">
        <title>Red Clover (Trifolium pratense) and Zigzag Clover (T. medium) - A Picture of Genomic Similarities and Differences.</title>
        <authorList>
            <person name="Dluhosova J."/>
            <person name="Istvanek J."/>
            <person name="Nedelnik J."/>
            <person name="Repkova J."/>
        </authorList>
    </citation>
    <scope>NUCLEOTIDE SEQUENCE [LARGE SCALE GENOMIC DNA]</scope>
    <source>
        <strain evidence="3">cv. 10/8</strain>
        <tissue evidence="2">Leaf</tissue>
    </source>
</reference>
<dbReference type="SMART" id="SM00579">
    <property type="entry name" value="FBD"/>
    <property type="match status" value="1"/>
</dbReference>
<accession>A0A392M226</accession>
<gene>
    <name evidence="2" type="ORF">A2U01_0002116</name>
</gene>
<dbReference type="Pfam" id="PF08387">
    <property type="entry name" value="FBD"/>
    <property type="match status" value="1"/>
</dbReference>
<dbReference type="PANTHER" id="PTHR31900:SF30">
    <property type="entry name" value="SUPERFAMILY PROTEIN, PUTATIVE-RELATED"/>
    <property type="match status" value="1"/>
</dbReference>
<organism evidence="2 3">
    <name type="scientific">Trifolium medium</name>
    <dbReference type="NCBI Taxonomy" id="97028"/>
    <lineage>
        <taxon>Eukaryota</taxon>
        <taxon>Viridiplantae</taxon>
        <taxon>Streptophyta</taxon>
        <taxon>Embryophyta</taxon>
        <taxon>Tracheophyta</taxon>
        <taxon>Spermatophyta</taxon>
        <taxon>Magnoliopsida</taxon>
        <taxon>eudicotyledons</taxon>
        <taxon>Gunneridae</taxon>
        <taxon>Pentapetalae</taxon>
        <taxon>rosids</taxon>
        <taxon>fabids</taxon>
        <taxon>Fabales</taxon>
        <taxon>Fabaceae</taxon>
        <taxon>Papilionoideae</taxon>
        <taxon>50 kb inversion clade</taxon>
        <taxon>NPAAA clade</taxon>
        <taxon>Hologalegina</taxon>
        <taxon>IRL clade</taxon>
        <taxon>Trifolieae</taxon>
        <taxon>Trifolium</taxon>
    </lineage>
</organism>
<evidence type="ECO:0000259" key="1">
    <source>
        <dbReference type="SMART" id="SM00579"/>
    </source>
</evidence>
<proteinExistence type="predicted"/>
<dbReference type="AlphaFoldDB" id="A0A392M226"/>
<dbReference type="Proteomes" id="UP000265520">
    <property type="component" value="Unassembled WGS sequence"/>
</dbReference>
<feature type="domain" description="FBD" evidence="1">
    <location>
        <begin position="207"/>
        <end position="279"/>
    </location>
</feature>
<dbReference type="InterPro" id="IPR006566">
    <property type="entry name" value="FBD"/>
</dbReference>
<protein>
    <submittedName>
        <fullName evidence="2">F-box/RNI/FBD-like domain protein</fullName>
    </submittedName>
</protein>
<dbReference type="PANTHER" id="PTHR31900">
    <property type="entry name" value="F-BOX/RNI SUPERFAMILY PROTEIN-RELATED"/>
    <property type="match status" value="1"/>
</dbReference>
<comment type="caution">
    <text evidence="2">The sequence shown here is derived from an EMBL/GenBank/DDBJ whole genome shotgun (WGS) entry which is preliminary data.</text>
</comment>
<dbReference type="EMBL" id="LXQA010002168">
    <property type="protein sequence ID" value="MCH81331.1"/>
    <property type="molecule type" value="Genomic_DNA"/>
</dbReference>
<keyword evidence="3" id="KW-1185">Reference proteome</keyword>
<sequence>MKVQHASVNFPSLKTLKLDIDIMDSQVAFLSGCPMLETLHIHFVPETLTKFPVPLSSKRLKFTDGNFSWTCLEIGSDWLDSKNYISVAKLGIIGNLERGVEAYLDVFYPCEGEFVDPIVQILIDDYYDLHLLLRHSKSKWPLPSPVLNYPEFCNLHYLKFILPCFNSNLLINVLGKCHMLLVLIIQSKKEEPPPLRTWEPQLTTVPKCLQSHLIYIRIEGYQGSEDELAFAEYILWNGLVLKTMLIFVDISMNITNKYHSLKRLTNIPKGSETCQLKFDAA</sequence>
<dbReference type="InterPro" id="IPR050232">
    <property type="entry name" value="FBL13/AtMIF1-like"/>
</dbReference>
<name>A0A392M226_9FABA</name>